<keyword evidence="3 10" id="KW-0808">Transferase</keyword>
<sequence length="189" mass="21561">MSSHVLLFWPNLIGYIRICLLLCAWVFYKSPVVFLPLYTTSVLLDEVDGWLARRLKQVSKFGAWLDVVVDNLSRGMIWTQLSQGGWLVSSLEWCVFVCNHSSKGEDWKNSFNSSPRIIQAIMANGFHTPLGLLVVSGLHGLPLWLYCSSHSLLRPPFWLQLHITLLLLLGRTLAFVAEVRLYIRGLETF</sequence>
<keyword evidence="8" id="KW-0594">Phospholipid biosynthesis</keyword>
<keyword evidence="2" id="KW-0444">Lipid biosynthesis</keyword>
<keyword evidence="9" id="KW-1208">Phospholipid metabolism</keyword>
<comment type="caution">
    <text evidence="12">The sequence shown here is derived from an EMBL/GenBank/DDBJ whole genome shotgun (WGS) entry which is preliminary data.</text>
</comment>
<evidence type="ECO:0000256" key="10">
    <source>
        <dbReference type="RuleBase" id="RU003750"/>
    </source>
</evidence>
<comment type="subcellular location">
    <subcellularLocation>
        <location evidence="1">Membrane</location>
        <topology evidence="1">Multi-pass membrane protein</topology>
    </subcellularLocation>
</comment>
<dbReference type="InterPro" id="IPR000462">
    <property type="entry name" value="CDP-OH_P_trans"/>
</dbReference>
<keyword evidence="13" id="KW-1185">Reference proteome</keyword>
<dbReference type="AlphaFoldDB" id="A0AAW0MNC2"/>
<keyword evidence="7 11" id="KW-0472">Membrane</keyword>
<keyword evidence="6" id="KW-0443">Lipid metabolism</keyword>
<reference evidence="13" key="1">
    <citation type="submission" date="2024-04" db="EMBL/GenBank/DDBJ databases">
        <title>Salinicola lusitanus LLJ914,a marine bacterium isolated from the Okinawa Trough.</title>
        <authorList>
            <person name="Li J."/>
        </authorList>
    </citation>
    <scope>NUCLEOTIDE SEQUENCE [LARGE SCALE GENOMIC DNA]</scope>
</reference>
<organism evidence="12 13">
    <name type="scientific">Mugilogobius chulae</name>
    <name type="common">yellowstripe goby</name>
    <dbReference type="NCBI Taxonomy" id="88201"/>
    <lineage>
        <taxon>Eukaryota</taxon>
        <taxon>Metazoa</taxon>
        <taxon>Chordata</taxon>
        <taxon>Craniata</taxon>
        <taxon>Vertebrata</taxon>
        <taxon>Euteleostomi</taxon>
        <taxon>Actinopterygii</taxon>
        <taxon>Neopterygii</taxon>
        <taxon>Teleostei</taxon>
        <taxon>Neoteleostei</taxon>
        <taxon>Acanthomorphata</taxon>
        <taxon>Gobiaria</taxon>
        <taxon>Gobiiformes</taxon>
        <taxon>Gobioidei</taxon>
        <taxon>Gobiidae</taxon>
        <taxon>Gobionellinae</taxon>
        <taxon>Mugilogobius</taxon>
    </lineage>
</organism>
<evidence type="ECO:0000313" key="12">
    <source>
        <dbReference type="EMBL" id="KAK7882233.1"/>
    </source>
</evidence>
<keyword evidence="4 11" id="KW-0812">Transmembrane</keyword>
<dbReference type="EMBL" id="JBBPFD010000021">
    <property type="protein sequence ID" value="KAK7882233.1"/>
    <property type="molecule type" value="Genomic_DNA"/>
</dbReference>
<evidence type="ECO:0000256" key="8">
    <source>
        <dbReference type="ARBA" id="ARBA00023209"/>
    </source>
</evidence>
<accession>A0AAW0MNC2</accession>
<dbReference type="InterPro" id="IPR043130">
    <property type="entry name" value="CDP-OH_PTrfase_TM_dom"/>
</dbReference>
<dbReference type="PROSITE" id="PS00379">
    <property type="entry name" value="CDP_ALCOHOL_P_TRANSF"/>
    <property type="match status" value="1"/>
</dbReference>
<dbReference type="InterPro" id="IPR048254">
    <property type="entry name" value="CDP_ALCOHOL_P_TRANSF_CS"/>
</dbReference>
<proteinExistence type="inferred from homology"/>
<feature type="transmembrane region" description="Helical" evidence="11">
    <location>
        <begin position="6"/>
        <end position="28"/>
    </location>
</feature>
<protein>
    <recommendedName>
        <fullName evidence="14">CDP-diacylglycerol--inositol 3-phosphatidyltransferase</fullName>
    </recommendedName>
</protein>
<evidence type="ECO:0008006" key="14">
    <source>
        <dbReference type="Google" id="ProtNLM"/>
    </source>
</evidence>
<evidence type="ECO:0000256" key="6">
    <source>
        <dbReference type="ARBA" id="ARBA00023098"/>
    </source>
</evidence>
<gene>
    <name evidence="12" type="ORF">WMY93_028407</name>
</gene>
<dbReference type="PANTHER" id="PTHR15362">
    <property type="entry name" value="PHOSPHATIDYLINOSITOL SYNTHASE"/>
    <property type="match status" value="1"/>
</dbReference>
<evidence type="ECO:0000256" key="4">
    <source>
        <dbReference type="ARBA" id="ARBA00022692"/>
    </source>
</evidence>
<evidence type="ECO:0000256" key="5">
    <source>
        <dbReference type="ARBA" id="ARBA00022989"/>
    </source>
</evidence>
<dbReference type="GO" id="GO:0008654">
    <property type="term" value="P:phospholipid biosynthetic process"/>
    <property type="evidence" value="ECO:0007669"/>
    <property type="project" value="UniProtKB-KW"/>
</dbReference>
<dbReference type="Proteomes" id="UP001460270">
    <property type="component" value="Unassembled WGS sequence"/>
</dbReference>
<dbReference type="GO" id="GO:0016780">
    <property type="term" value="F:phosphotransferase activity, for other substituted phosphate groups"/>
    <property type="evidence" value="ECO:0007669"/>
    <property type="project" value="InterPro"/>
</dbReference>
<evidence type="ECO:0000256" key="11">
    <source>
        <dbReference type="SAM" id="Phobius"/>
    </source>
</evidence>
<evidence type="ECO:0000256" key="7">
    <source>
        <dbReference type="ARBA" id="ARBA00023136"/>
    </source>
</evidence>
<comment type="similarity">
    <text evidence="10">Belongs to the CDP-alcohol phosphatidyltransferase class-I family.</text>
</comment>
<feature type="transmembrane region" description="Helical" evidence="11">
    <location>
        <begin position="157"/>
        <end position="177"/>
    </location>
</feature>
<feature type="transmembrane region" description="Helical" evidence="11">
    <location>
        <begin position="126"/>
        <end position="145"/>
    </location>
</feature>
<keyword evidence="5 11" id="KW-1133">Transmembrane helix</keyword>
<dbReference type="GO" id="GO:0016020">
    <property type="term" value="C:membrane"/>
    <property type="evidence" value="ECO:0007669"/>
    <property type="project" value="UniProtKB-SubCell"/>
</dbReference>
<evidence type="ECO:0000256" key="3">
    <source>
        <dbReference type="ARBA" id="ARBA00022679"/>
    </source>
</evidence>
<evidence type="ECO:0000313" key="13">
    <source>
        <dbReference type="Proteomes" id="UP001460270"/>
    </source>
</evidence>
<name>A0AAW0MNC2_9GOBI</name>
<evidence type="ECO:0000256" key="9">
    <source>
        <dbReference type="ARBA" id="ARBA00023264"/>
    </source>
</evidence>
<dbReference type="Gene3D" id="1.20.120.1760">
    <property type="match status" value="1"/>
</dbReference>
<evidence type="ECO:0000256" key="1">
    <source>
        <dbReference type="ARBA" id="ARBA00004141"/>
    </source>
</evidence>
<evidence type="ECO:0000256" key="2">
    <source>
        <dbReference type="ARBA" id="ARBA00022516"/>
    </source>
</evidence>
<dbReference type="PANTHER" id="PTHR15362:SF13">
    <property type="entry name" value="SI:CH1073-145M9.1"/>
    <property type="match status" value="1"/>
</dbReference>
<dbReference type="Pfam" id="PF01066">
    <property type="entry name" value="CDP-OH_P_transf"/>
    <property type="match status" value="1"/>
</dbReference>